<dbReference type="AlphaFoldDB" id="A0A521DFR8"/>
<keyword evidence="4 5" id="KW-0472">Membrane</keyword>
<dbReference type="InterPro" id="IPR004710">
    <property type="entry name" value="Bilac:Na_transpt"/>
</dbReference>
<feature type="transmembrane region" description="Helical" evidence="5">
    <location>
        <begin position="147"/>
        <end position="167"/>
    </location>
</feature>
<organism evidence="6 7">
    <name type="scientific">Gracilimonas mengyeensis</name>
    <dbReference type="NCBI Taxonomy" id="1302730"/>
    <lineage>
        <taxon>Bacteria</taxon>
        <taxon>Pseudomonadati</taxon>
        <taxon>Balneolota</taxon>
        <taxon>Balneolia</taxon>
        <taxon>Balneolales</taxon>
        <taxon>Balneolaceae</taxon>
        <taxon>Gracilimonas</taxon>
    </lineage>
</organism>
<dbReference type="Proteomes" id="UP000317557">
    <property type="component" value="Unassembled WGS sequence"/>
</dbReference>
<feature type="transmembrane region" description="Helical" evidence="5">
    <location>
        <begin position="85"/>
        <end position="106"/>
    </location>
</feature>
<dbReference type="PANTHER" id="PTHR10361:SF28">
    <property type="entry name" value="P3 PROTEIN-RELATED"/>
    <property type="match status" value="1"/>
</dbReference>
<evidence type="ECO:0000256" key="1">
    <source>
        <dbReference type="ARBA" id="ARBA00004141"/>
    </source>
</evidence>
<dbReference type="Pfam" id="PF01758">
    <property type="entry name" value="SBF"/>
    <property type="match status" value="1"/>
</dbReference>
<comment type="subcellular location">
    <subcellularLocation>
        <location evidence="1">Membrane</location>
        <topology evidence="1">Multi-pass membrane protein</topology>
    </subcellularLocation>
</comment>
<keyword evidence="7" id="KW-1185">Reference proteome</keyword>
<feature type="transmembrane region" description="Helical" evidence="5">
    <location>
        <begin position="211"/>
        <end position="233"/>
    </location>
</feature>
<evidence type="ECO:0000256" key="4">
    <source>
        <dbReference type="ARBA" id="ARBA00023136"/>
    </source>
</evidence>
<reference evidence="6 7" key="1">
    <citation type="submission" date="2017-05" db="EMBL/GenBank/DDBJ databases">
        <authorList>
            <person name="Varghese N."/>
            <person name="Submissions S."/>
        </authorList>
    </citation>
    <scope>NUCLEOTIDE SEQUENCE [LARGE SCALE GENOMIC DNA]</scope>
    <source>
        <strain evidence="6 7">DSM 21985</strain>
    </source>
</reference>
<feature type="transmembrane region" description="Helical" evidence="5">
    <location>
        <begin position="54"/>
        <end position="73"/>
    </location>
</feature>
<feature type="transmembrane region" description="Helical" evidence="5">
    <location>
        <begin position="31"/>
        <end position="47"/>
    </location>
</feature>
<evidence type="ECO:0000256" key="5">
    <source>
        <dbReference type="SAM" id="Phobius"/>
    </source>
</evidence>
<feature type="transmembrane region" description="Helical" evidence="5">
    <location>
        <begin position="245"/>
        <end position="262"/>
    </location>
</feature>
<evidence type="ECO:0000313" key="7">
    <source>
        <dbReference type="Proteomes" id="UP000317557"/>
    </source>
</evidence>
<dbReference type="InterPro" id="IPR038770">
    <property type="entry name" value="Na+/solute_symporter_sf"/>
</dbReference>
<sequence>MQKLQKVLLYLSLACFIGVIVTLLVDSGSPVLGPLMTGMFVCLALGVRGTDTLFKSFAFTFWIFASVTLAMFYPGLFLEVGNFKLSALIVPLIQIIMFGMGTSLSVKDFMNVLKMPKGVAIGVVLQYSVMPVVGISLALTFGFPAEIAAGVVLIGSSPGGVASNVMAYIANANLALSITLTAVSTLLSPLLTPFLMQLLAGQFVPIEFTSMMWSIIKMIIIPIVLGVLFNRFLHGKMKWLDDAMPVISMVGIAVIITIITAAGRDSLLAVGVLLIVAAIIHNAAGYVFGYWGARALGMEKTSARTVALEVGMQNGGMASGIAVEMGKVATVGLAPAVFGPWMNVTGSTLANYWMRESKAGEAPG</sequence>
<feature type="transmembrane region" description="Helical" evidence="5">
    <location>
        <begin position="118"/>
        <end position="141"/>
    </location>
</feature>
<name>A0A521DFR8_9BACT</name>
<feature type="transmembrane region" description="Helical" evidence="5">
    <location>
        <begin position="174"/>
        <end position="199"/>
    </location>
</feature>
<dbReference type="OrthoDB" id="9806785at2"/>
<dbReference type="PANTHER" id="PTHR10361">
    <property type="entry name" value="SODIUM-BILE ACID COTRANSPORTER"/>
    <property type="match status" value="1"/>
</dbReference>
<evidence type="ECO:0000256" key="3">
    <source>
        <dbReference type="ARBA" id="ARBA00022989"/>
    </source>
</evidence>
<dbReference type="GO" id="GO:0016020">
    <property type="term" value="C:membrane"/>
    <property type="evidence" value="ECO:0007669"/>
    <property type="project" value="UniProtKB-SubCell"/>
</dbReference>
<evidence type="ECO:0000313" key="6">
    <source>
        <dbReference type="EMBL" id="SMO70456.1"/>
    </source>
</evidence>
<keyword evidence="3 5" id="KW-1133">Transmembrane helix</keyword>
<proteinExistence type="predicted"/>
<keyword evidence="2 5" id="KW-0812">Transmembrane</keyword>
<feature type="transmembrane region" description="Helical" evidence="5">
    <location>
        <begin position="7"/>
        <end position="25"/>
    </location>
</feature>
<gene>
    <name evidence="6" type="ORF">SAMN06265219_108143</name>
</gene>
<dbReference type="InterPro" id="IPR002657">
    <property type="entry name" value="BilAc:Na_symport/Acr3"/>
</dbReference>
<dbReference type="RefSeq" id="WP_142454604.1">
    <property type="nucleotide sequence ID" value="NZ_FXTP01000008.1"/>
</dbReference>
<accession>A0A521DFR8</accession>
<protein>
    <submittedName>
        <fullName evidence="6">Bile acid:Na+ symporter, BASS family</fullName>
    </submittedName>
</protein>
<evidence type="ECO:0000256" key="2">
    <source>
        <dbReference type="ARBA" id="ARBA00022692"/>
    </source>
</evidence>
<dbReference type="EMBL" id="FXTP01000008">
    <property type="protein sequence ID" value="SMO70456.1"/>
    <property type="molecule type" value="Genomic_DNA"/>
</dbReference>
<feature type="transmembrane region" description="Helical" evidence="5">
    <location>
        <begin position="268"/>
        <end position="291"/>
    </location>
</feature>
<dbReference type="Gene3D" id="1.20.1530.20">
    <property type="match status" value="1"/>
</dbReference>